<dbReference type="InterPro" id="IPR002869">
    <property type="entry name" value="Pyrv_flavodox_OxRed_cen"/>
</dbReference>
<dbReference type="SUPFAM" id="SSF52518">
    <property type="entry name" value="Thiamin diphosphate-binding fold (THDP-binding)"/>
    <property type="match status" value="1"/>
</dbReference>
<evidence type="ECO:0000313" key="4">
    <source>
        <dbReference type="EMBL" id="SMP41813.1"/>
    </source>
</evidence>
<dbReference type="EMBL" id="FXUF01000001">
    <property type="protein sequence ID" value="SMP41813.1"/>
    <property type="molecule type" value="Genomic_DNA"/>
</dbReference>
<keyword evidence="1" id="KW-0560">Oxidoreductase</keyword>
<gene>
    <name evidence="4" type="ORF">SAMN06296020_101548</name>
</gene>
<keyword evidence="5" id="KW-1185">Reference proteome</keyword>
<organism evidence="4 5">
    <name type="scientific">Anoxynatronum buryatiense</name>
    <dbReference type="NCBI Taxonomy" id="489973"/>
    <lineage>
        <taxon>Bacteria</taxon>
        <taxon>Bacillati</taxon>
        <taxon>Bacillota</taxon>
        <taxon>Clostridia</taxon>
        <taxon>Eubacteriales</taxon>
        <taxon>Clostridiaceae</taxon>
        <taxon>Anoxynatronum</taxon>
    </lineage>
</organism>
<dbReference type="SUPFAM" id="SSF52922">
    <property type="entry name" value="TK C-terminal domain-like"/>
    <property type="match status" value="1"/>
</dbReference>
<dbReference type="Gene3D" id="3.40.920.10">
    <property type="entry name" value="Pyruvate-ferredoxin oxidoreductase, PFOR, domain III"/>
    <property type="match status" value="1"/>
</dbReference>
<dbReference type="AlphaFoldDB" id="A0AA45WTK8"/>
<dbReference type="InterPro" id="IPR002880">
    <property type="entry name" value="Pyrv_Fd/Flavodoxin_OxRdtase_N"/>
</dbReference>
<dbReference type="InterPro" id="IPR050722">
    <property type="entry name" value="Pyruvate:ferred/Flavod_OxRd"/>
</dbReference>
<dbReference type="Gene3D" id="3.40.50.970">
    <property type="match status" value="1"/>
</dbReference>
<dbReference type="InterPro" id="IPR019752">
    <property type="entry name" value="Pyrv/ketoisovalerate_OxRed_cat"/>
</dbReference>
<reference evidence="4" key="1">
    <citation type="submission" date="2017-05" db="EMBL/GenBank/DDBJ databases">
        <authorList>
            <person name="Varghese N."/>
            <person name="Submissions S."/>
        </authorList>
    </citation>
    <scope>NUCLEOTIDE SEQUENCE</scope>
    <source>
        <strain evidence="4">Su22</strain>
    </source>
</reference>
<accession>A0AA45WTK8</accession>
<comment type="caution">
    <text evidence="4">The sequence shown here is derived from an EMBL/GenBank/DDBJ whole genome shotgun (WGS) entry which is preliminary data.</text>
</comment>
<dbReference type="Pfam" id="PF01558">
    <property type="entry name" value="POR"/>
    <property type="match status" value="1"/>
</dbReference>
<evidence type="ECO:0000313" key="5">
    <source>
        <dbReference type="Proteomes" id="UP001158066"/>
    </source>
</evidence>
<name>A0AA45WTK8_9CLOT</name>
<dbReference type="RefSeq" id="WP_283407884.1">
    <property type="nucleotide sequence ID" value="NZ_FXUF01000001.1"/>
</dbReference>
<sequence>MDHNLLIGGSAGQGMDTLSGLLERSLKRNGYHVFVHKDYMSRVRGGHNFIQIRFSEQPLTSHRLSLDLIAAFDETTITEHLPRLHPEGVLLCDEKLKQHHPQLFDWPLESLAKEAGNAKTFTTVFLGLLLQWYGLPLEPTEALILEAFKARSPEANLKALRLGADLTEPRISLPPGSDEDRLLINGNEAIALGALAAGVTFYSAYPMTPSTSIMNYLAAKQTEAGVVVEQAEDEIAAINMAIGANYAGIRAMTGTSGGGFSLMTEALGLAGITETPLVVANVQRPGPATGFPTRTEQSDLSFILTASHGEIPRMITALRNPEESFAQTARAFNLAEKYQLPVILLSDQYLSDYTVTIPPFNVADVCIDRHLDAGTTYSEENPYKRYAFTENGVSPRLVPGKVSGQIVLADSDEHDEEGHITESAEVRIRMMSKRMGKLELLKDEVEEPWHLGAESPEILLLAWGSVAGPLQEALQLLEKETDLPPIGALIFGDLWPLPVNRLTALADKARILMNVEQNYTGQLARLIRQETGIACQRSYLKFDGRQMAPEEIVAAVKKEVL</sequence>
<protein>
    <submittedName>
        <fullName evidence="4">2-oxoglutarate ferredoxin oxidoreductase subunit alpha</fullName>
    </submittedName>
</protein>
<dbReference type="PANTHER" id="PTHR32154">
    <property type="entry name" value="PYRUVATE-FLAVODOXIN OXIDOREDUCTASE-RELATED"/>
    <property type="match status" value="1"/>
</dbReference>
<feature type="domain" description="Pyruvate flavodoxin/ferredoxin oxidoreductase pyrimidine binding" evidence="3">
    <location>
        <begin position="193"/>
        <end position="432"/>
    </location>
</feature>
<dbReference type="Proteomes" id="UP001158066">
    <property type="component" value="Unassembled WGS sequence"/>
</dbReference>
<evidence type="ECO:0000259" key="2">
    <source>
        <dbReference type="Pfam" id="PF01558"/>
    </source>
</evidence>
<dbReference type="Pfam" id="PF01855">
    <property type="entry name" value="POR_N"/>
    <property type="match status" value="1"/>
</dbReference>
<dbReference type="GO" id="GO:0016903">
    <property type="term" value="F:oxidoreductase activity, acting on the aldehyde or oxo group of donors"/>
    <property type="evidence" value="ECO:0007669"/>
    <property type="project" value="InterPro"/>
</dbReference>
<proteinExistence type="predicted"/>
<dbReference type="InterPro" id="IPR029061">
    <property type="entry name" value="THDP-binding"/>
</dbReference>
<dbReference type="Gene3D" id="3.40.50.920">
    <property type="match status" value="1"/>
</dbReference>
<dbReference type="SUPFAM" id="SSF53323">
    <property type="entry name" value="Pyruvate-ferredoxin oxidoreductase, PFOR, domain III"/>
    <property type="match status" value="1"/>
</dbReference>
<evidence type="ECO:0000259" key="3">
    <source>
        <dbReference type="Pfam" id="PF01855"/>
    </source>
</evidence>
<dbReference type="GO" id="GO:0006979">
    <property type="term" value="P:response to oxidative stress"/>
    <property type="evidence" value="ECO:0007669"/>
    <property type="project" value="TreeGrafter"/>
</dbReference>
<dbReference type="FunFam" id="3.40.50.970:FF:000022">
    <property type="entry name" value="2-oxoglutarate ferredoxin oxidoreductase alpha subunit"/>
    <property type="match status" value="1"/>
</dbReference>
<feature type="domain" description="Pyruvate/ketoisovalerate oxidoreductase catalytic" evidence="2">
    <location>
        <begin position="11"/>
        <end position="164"/>
    </location>
</feature>
<dbReference type="CDD" id="cd07034">
    <property type="entry name" value="TPP_PYR_PFOR_IOR-alpha_like"/>
    <property type="match status" value="1"/>
</dbReference>
<dbReference type="NCBIfam" id="TIGR03710">
    <property type="entry name" value="OAFO_sf"/>
    <property type="match status" value="1"/>
</dbReference>
<dbReference type="InterPro" id="IPR022367">
    <property type="entry name" value="2-oxoacid/accept_OxRdtase_asu"/>
</dbReference>
<dbReference type="PANTHER" id="PTHR32154:SF20">
    <property type="entry name" value="2-OXOGLUTARATE OXIDOREDUCTASE SUBUNIT KORA"/>
    <property type="match status" value="1"/>
</dbReference>
<evidence type="ECO:0000256" key="1">
    <source>
        <dbReference type="ARBA" id="ARBA00023002"/>
    </source>
</evidence>
<dbReference type="InterPro" id="IPR009014">
    <property type="entry name" value="Transketo_C/PFOR_II"/>
</dbReference>